<gene>
    <name evidence="3" type="ORF">CALCODRAFT_480861</name>
</gene>
<keyword evidence="4" id="KW-1185">Reference proteome</keyword>
<protein>
    <recommendedName>
        <fullName evidence="2">Glyoxalase/fosfomycin resistance/dioxygenase domain-containing protein</fullName>
    </recommendedName>
</protein>
<dbReference type="OrthoDB" id="3345127at2759"/>
<evidence type="ECO:0000313" key="3">
    <source>
        <dbReference type="EMBL" id="KZT60348.1"/>
    </source>
</evidence>
<organism evidence="3 4">
    <name type="scientific">Calocera cornea HHB12733</name>
    <dbReference type="NCBI Taxonomy" id="1353952"/>
    <lineage>
        <taxon>Eukaryota</taxon>
        <taxon>Fungi</taxon>
        <taxon>Dikarya</taxon>
        <taxon>Basidiomycota</taxon>
        <taxon>Agaricomycotina</taxon>
        <taxon>Dacrymycetes</taxon>
        <taxon>Dacrymycetales</taxon>
        <taxon>Dacrymycetaceae</taxon>
        <taxon>Calocera</taxon>
    </lineage>
</organism>
<dbReference type="InterPro" id="IPR029068">
    <property type="entry name" value="Glyas_Bleomycin-R_OHBP_Dase"/>
</dbReference>
<dbReference type="STRING" id="1353952.A0A165IB49"/>
<evidence type="ECO:0000256" key="1">
    <source>
        <dbReference type="SAM" id="MobiDB-lite"/>
    </source>
</evidence>
<accession>A0A165IB49</accession>
<dbReference type="Gene3D" id="3.10.180.10">
    <property type="entry name" value="2,3-Dihydroxybiphenyl 1,2-Dioxygenase, domain 1"/>
    <property type="match status" value="1"/>
</dbReference>
<dbReference type="InterPro" id="IPR004360">
    <property type="entry name" value="Glyas_Fos-R_dOase_dom"/>
</dbReference>
<dbReference type="AlphaFoldDB" id="A0A165IB49"/>
<proteinExistence type="predicted"/>
<dbReference type="EMBL" id="KV423932">
    <property type="protein sequence ID" value="KZT60348.1"/>
    <property type="molecule type" value="Genomic_DNA"/>
</dbReference>
<dbReference type="SUPFAM" id="SSF54593">
    <property type="entry name" value="Glyoxalase/Bleomycin resistance protein/Dihydroxybiphenyl dioxygenase"/>
    <property type="match status" value="1"/>
</dbReference>
<dbReference type="Pfam" id="PF00903">
    <property type="entry name" value="Glyoxalase"/>
    <property type="match status" value="1"/>
</dbReference>
<feature type="domain" description="Glyoxalase/fosfomycin resistance/dioxygenase" evidence="2">
    <location>
        <begin position="8"/>
        <end position="140"/>
    </location>
</feature>
<dbReference type="Proteomes" id="UP000076842">
    <property type="component" value="Unassembled WGS sequence"/>
</dbReference>
<sequence>MSTLVVYLPCNDVEATCKWYSDVLGFKSDPKMHYPGMFEHIYLDGPDARSSRTQFMLRSYPRAEKGETVPPGTKPPPQKLFFDITDKAKGKETVDERYQQIKARMESGLTVDLKDPPKDEVGAGYRSFELLDPNGHELAFFVWL</sequence>
<reference evidence="3 4" key="1">
    <citation type="journal article" date="2016" name="Mol. Biol. Evol.">
        <title>Comparative Genomics of Early-Diverging Mushroom-Forming Fungi Provides Insights into the Origins of Lignocellulose Decay Capabilities.</title>
        <authorList>
            <person name="Nagy L.G."/>
            <person name="Riley R."/>
            <person name="Tritt A."/>
            <person name="Adam C."/>
            <person name="Daum C."/>
            <person name="Floudas D."/>
            <person name="Sun H."/>
            <person name="Yadav J.S."/>
            <person name="Pangilinan J."/>
            <person name="Larsson K.H."/>
            <person name="Matsuura K."/>
            <person name="Barry K."/>
            <person name="Labutti K."/>
            <person name="Kuo R."/>
            <person name="Ohm R.A."/>
            <person name="Bhattacharya S.S."/>
            <person name="Shirouzu T."/>
            <person name="Yoshinaga Y."/>
            <person name="Martin F.M."/>
            <person name="Grigoriev I.V."/>
            <person name="Hibbett D.S."/>
        </authorList>
    </citation>
    <scope>NUCLEOTIDE SEQUENCE [LARGE SCALE GENOMIC DNA]</scope>
    <source>
        <strain evidence="3 4">HHB12733</strain>
    </source>
</reference>
<feature type="region of interest" description="Disordered" evidence="1">
    <location>
        <begin position="60"/>
        <end position="79"/>
    </location>
</feature>
<evidence type="ECO:0000313" key="4">
    <source>
        <dbReference type="Proteomes" id="UP000076842"/>
    </source>
</evidence>
<name>A0A165IB49_9BASI</name>
<evidence type="ECO:0000259" key="2">
    <source>
        <dbReference type="Pfam" id="PF00903"/>
    </source>
</evidence>
<dbReference type="InParanoid" id="A0A165IB49"/>
<dbReference type="CDD" id="cd06587">
    <property type="entry name" value="VOC"/>
    <property type="match status" value="1"/>
</dbReference>